<dbReference type="GO" id="GO:0008745">
    <property type="term" value="F:N-acetylmuramoyl-L-alanine amidase activity"/>
    <property type="evidence" value="ECO:0007669"/>
    <property type="project" value="InterPro"/>
</dbReference>
<comment type="caution">
    <text evidence="3">The sequence shown here is derived from an EMBL/GenBank/DDBJ whole genome shotgun (WGS) entry which is preliminary data.</text>
</comment>
<dbReference type="InterPro" id="IPR002502">
    <property type="entry name" value="Amidase_domain"/>
</dbReference>
<dbReference type="OrthoDB" id="9816557at2"/>
<accession>G9WJ32</accession>
<dbReference type="HOGENOM" id="CLU_052031_2_0_9"/>
<evidence type="ECO:0000259" key="2">
    <source>
        <dbReference type="SMART" id="SM00644"/>
    </source>
</evidence>
<proteinExistence type="predicted"/>
<dbReference type="Gene3D" id="3.40.80.10">
    <property type="entry name" value="Peptidoglycan recognition protein-like"/>
    <property type="match status" value="1"/>
</dbReference>
<dbReference type="Proteomes" id="UP000004959">
    <property type="component" value="Chromosome"/>
</dbReference>
<sequence length="310" mass="34856">MKLSKFLFLASLLSGIWLFNESAQADLSSNLVIQYIQEGIARKSWQPVQEENFLNRSGMLPRNNYRNGQGRPEGIVIHETANPTSTIYNEISYMYGHWQSAFVHEFVDANHLVGVANTDYLCWGAGTIANQRFIQVEQLEVHSKDDFAREQLNLAKFTADQLSYYGLGMGRRRATIWSHDDVSGVLGGTNHSDPVSYWNNSASNWFSGSYNMDDFIWLVNQIKSATLMRGYGLPSIIKRDTQTRWLKFGRNTEIFDRSVAGKVIGNSTTLSAKNVTVKEIGTLSNGQVLALVSQNNNILGWTDLTALIKI</sequence>
<dbReference type="RefSeq" id="WP_007744788.1">
    <property type="nucleotide sequence ID" value="NZ_CM001398.1"/>
</dbReference>
<organism evidence="3 4">
    <name type="scientific">Oenococcus kitaharae DSM 17330</name>
    <dbReference type="NCBI Taxonomy" id="1045004"/>
    <lineage>
        <taxon>Bacteria</taxon>
        <taxon>Bacillati</taxon>
        <taxon>Bacillota</taxon>
        <taxon>Bacilli</taxon>
        <taxon>Lactobacillales</taxon>
        <taxon>Lactobacillaceae</taxon>
        <taxon>Oenococcus</taxon>
    </lineage>
</organism>
<gene>
    <name evidence="3" type="ORF">OKIT_0359</name>
</gene>
<dbReference type="SMART" id="SM00644">
    <property type="entry name" value="Ami_2"/>
    <property type="match status" value="1"/>
</dbReference>
<evidence type="ECO:0000313" key="4">
    <source>
        <dbReference type="Proteomes" id="UP000004959"/>
    </source>
</evidence>
<evidence type="ECO:0000313" key="3">
    <source>
        <dbReference type="EMBL" id="EHN58481.1"/>
    </source>
</evidence>
<protein>
    <submittedName>
        <fullName evidence="3">N-acetylmuramoyl-L-alanine amidase</fullName>
    </submittedName>
</protein>
<dbReference type="eggNOG" id="COG5632">
    <property type="taxonomic scope" value="Bacteria"/>
</dbReference>
<dbReference type="CDD" id="cd06583">
    <property type="entry name" value="PGRP"/>
    <property type="match status" value="1"/>
</dbReference>
<dbReference type="SUPFAM" id="SSF55846">
    <property type="entry name" value="N-acetylmuramoyl-L-alanine amidase-like"/>
    <property type="match status" value="1"/>
</dbReference>
<dbReference type="PATRIC" id="fig|1045004.4.peg.358"/>
<dbReference type="Pfam" id="PF01510">
    <property type="entry name" value="Amidase_2"/>
    <property type="match status" value="1"/>
</dbReference>
<keyword evidence="4" id="KW-1185">Reference proteome</keyword>
<reference evidence="3 4" key="1">
    <citation type="journal article" date="2012" name="PLoS ONE">
        <title>Functional divergence in the genus oenococcus as predicted by genome sequencing of the newly-described species, Oenococcus kitaharae.</title>
        <authorList>
            <person name="Borneman A.R."/>
            <person name="McCarthy J.M."/>
            <person name="Chambers P.J."/>
            <person name="Bartowsky E.J."/>
        </authorList>
    </citation>
    <scope>NUCLEOTIDE SEQUENCE [LARGE SCALE GENOMIC DNA]</scope>
    <source>
        <strain evidence="4">DSM17330</strain>
    </source>
</reference>
<feature type="domain" description="N-acetylmuramoyl-L-alanine amidase" evidence="2">
    <location>
        <begin position="60"/>
        <end position="195"/>
    </location>
</feature>
<name>G9WJ32_9LACO</name>
<dbReference type="InterPro" id="IPR036505">
    <property type="entry name" value="Amidase/PGRP_sf"/>
</dbReference>
<feature type="chain" id="PRO_5003527989" evidence="1">
    <location>
        <begin position="26"/>
        <end position="310"/>
    </location>
</feature>
<dbReference type="AlphaFoldDB" id="G9WJ32"/>
<evidence type="ECO:0000256" key="1">
    <source>
        <dbReference type="SAM" id="SignalP"/>
    </source>
</evidence>
<feature type="signal peptide" evidence="1">
    <location>
        <begin position="1"/>
        <end position="25"/>
    </location>
</feature>
<dbReference type="GO" id="GO:0009253">
    <property type="term" value="P:peptidoglycan catabolic process"/>
    <property type="evidence" value="ECO:0007669"/>
    <property type="project" value="InterPro"/>
</dbReference>
<dbReference type="EMBL" id="AFVZ01000001">
    <property type="protein sequence ID" value="EHN58481.1"/>
    <property type="molecule type" value="Genomic_DNA"/>
</dbReference>
<keyword evidence="1" id="KW-0732">Signal</keyword>